<feature type="binding site" evidence="2">
    <location>
        <position position="172"/>
    </location>
    <ligand>
        <name>Mg(2+)</name>
        <dbReference type="ChEBI" id="CHEBI:18420"/>
        <note>catalytic</note>
    </ligand>
</feature>
<keyword evidence="2" id="KW-0479">Metal-binding</keyword>
<evidence type="ECO:0000313" key="6">
    <source>
        <dbReference type="Proteomes" id="UP000008206"/>
    </source>
</evidence>
<dbReference type="Proteomes" id="UP000008206">
    <property type="component" value="Plasmid Cy782201"/>
</dbReference>
<keyword evidence="5" id="KW-0540">Nuclease</keyword>
<keyword evidence="5" id="KW-0614">Plasmid</keyword>
<keyword evidence="6" id="KW-1185">Reference proteome</keyword>
<dbReference type="InterPro" id="IPR044929">
    <property type="entry name" value="DNA/RNA_non-sp_Endonuclease_sf"/>
</dbReference>
<organism evidence="5 6">
    <name type="scientific">Gloeothece verrucosa (strain PCC 7822)</name>
    <name type="common">Cyanothece sp. (strain PCC 7822)</name>
    <dbReference type="NCBI Taxonomy" id="497965"/>
    <lineage>
        <taxon>Bacteria</taxon>
        <taxon>Bacillati</taxon>
        <taxon>Cyanobacteriota</taxon>
        <taxon>Cyanophyceae</taxon>
        <taxon>Oscillatoriophycideae</taxon>
        <taxon>Chroococcales</taxon>
        <taxon>Aphanothecaceae</taxon>
        <taxon>Gloeothece</taxon>
        <taxon>Gloeothece verrucosa</taxon>
    </lineage>
</organism>
<feature type="domain" description="ENPP1-3/EXOG-like endonuclease/phosphodiesterase" evidence="3">
    <location>
        <begin position="73"/>
        <end position="301"/>
    </location>
</feature>
<evidence type="ECO:0000259" key="3">
    <source>
        <dbReference type="SMART" id="SM00477"/>
    </source>
</evidence>
<name>E0ULD8_GLOV7</name>
<gene>
    <name evidence="5" type="ordered locus">Cyan7822_5914</name>
</gene>
<geneLocation type="plasmid" evidence="5 6">
    <name>Cy782201</name>
</geneLocation>
<evidence type="ECO:0000256" key="1">
    <source>
        <dbReference type="PIRSR" id="PIRSR640255-1"/>
    </source>
</evidence>
<dbReference type="Pfam" id="PF01223">
    <property type="entry name" value="Endonuclease_NS"/>
    <property type="match status" value="1"/>
</dbReference>
<protein>
    <submittedName>
        <fullName evidence="5">DNA/RNA non-specific endonuclease</fullName>
    </submittedName>
</protein>
<dbReference type="Gene3D" id="3.40.570.10">
    <property type="entry name" value="Extracellular Endonuclease, subunit A"/>
    <property type="match status" value="1"/>
</dbReference>
<dbReference type="SMART" id="SM00892">
    <property type="entry name" value="Endonuclease_NS"/>
    <property type="match status" value="1"/>
</dbReference>
<dbReference type="InterPro" id="IPR020821">
    <property type="entry name" value="ENPP1-3/EXOG-like_nuc-like"/>
</dbReference>
<evidence type="ECO:0000259" key="4">
    <source>
        <dbReference type="SMART" id="SM00892"/>
    </source>
</evidence>
<feature type="domain" description="DNA/RNA non-specific endonuclease/pyrophosphatase/phosphodiesterase" evidence="4">
    <location>
        <begin position="72"/>
        <end position="301"/>
    </location>
</feature>
<dbReference type="SMART" id="SM00477">
    <property type="entry name" value="NUC"/>
    <property type="match status" value="1"/>
</dbReference>
<keyword evidence="5" id="KW-0255">Endonuclease</keyword>
<evidence type="ECO:0000313" key="5">
    <source>
        <dbReference type="EMBL" id="ADN17768.1"/>
    </source>
</evidence>
<dbReference type="HOGENOM" id="CLU_055174_2_2_3"/>
<accession>E0ULD8</accession>
<proteinExistence type="predicted"/>
<dbReference type="GO" id="GO:0046872">
    <property type="term" value="F:metal ion binding"/>
    <property type="evidence" value="ECO:0007669"/>
    <property type="project" value="UniProtKB-KW"/>
</dbReference>
<sequence length="321" mass="35636">MLKKTFVKIYIKLGLGLLISVLFWVLMMPIVFSVRAQEIPINVGNLGSVHLLLGNPSDASLDGSDPNNLLMIKRQYALSYNGSKSIANWVSWQLGSEWLGEETRCQNPPGRDYFRPDTALPSGYNPVFSEDYTGTGFDRGHIIPSSDRTNNHTDNCATFLMTNIMPQSPDVNQGPWKTLEEQGRYLVNEENKKLYIIAGGTGKGGEGREGFKYSFTGKRSLNTIAVPASSWKVMVVLEQPQMGLAEITENTRIIAVNMPHKQGVRGDCWNVKENGSFKYITSVDEIEKLTGYDLLSNLPKEIQDVIEAKADEGLGFNSCSL</sequence>
<dbReference type="AlphaFoldDB" id="E0ULD8"/>
<feature type="active site" description="Proton acceptor" evidence="1">
    <location>
        <position position="141"/>
    </location>
</feature>
<dbReference type="OrthoDB" id="9811262at2"/>
<dbReference type="PANTHER" id="PTHR13966">
    <property type="entry name" value="ENDONUCLEASE RELATED"/>
    <property type="match status" value="1"/>
</dbReference>
<dbReference type="InterPro" id="IPR001604">
    <property type="entry name" value="Endo_G_ENPP1-like_dom"/>
</dbReference>
<dbReference type="GO" id="GO:0004519">
    <property type="term" value="F:endonuclease activity"/>
    <property type="evidence" value="ECO:0007669"/>
    <property type="project" value="UniProtKB-KW"/>
</dbReference>
<dbReference type="SUPFAM" id="SSF54060">
    <property type="entry name" value="His-Me finger endonucleases"/>
    <property type="match status" value="1"/>
</dbReference>
<keyword evidence="5" id="KW-0378">Hydrolase</keyword>
<dbReference type="GO" id="GO:0003676">
    <property type="term" value="F:nucleic acid binding"/>
    <property type="evidence" value="ECO:0007669"/>
    <property type="project" value="InterPro"/>
</dbReference>
<dbReference type="KEGG" id="cyj:Cyan7822_5914"/>
<dbReference type="InterPro" id="IPR044925">
    <property type="entry name" value="His-Me_finger_sf"/>
</dbReference>
<reference evidence="6" key="1">
    <citation type="journal article" date="2011" name="MBio">
        <title>Novel metabolic attributes of the genus Cyanothece, comprising a group of unicellular nitrogen-fixing Cyanobacteria.</title>
        <authorList>
            <person name="Bandyopadhyay A."/>
            <person name="Elvitigala T."/>
            <person name="Welsh E."/>
            <person name="Stockel J."/>
            <person name="Liberton M."/>
            <person name="Min H."/>
            <person name="Sherman L.A."/>
            <person name="Pakrasi H.B."/>
        </authorList>
    </citation>
    <scope>NUCLEOTIDE SEQUENCE [LARGE SCALE GENOMIC DNA]</scope>
    <source>
        <strain evidence="6">PCC 7822</strain>
        <plasmid evidence="6">Cy782201</plasmid>
    </source>
</reference>
<evidence type="ECO:0000256" key="2">
    <source>
        <dbReference type="PIRSR" id="PIRSR640255-2"/>
    </source>
</evidence>
<dbReference type="EMBL" id="CP002199">
    <property type="protein sequence ID" value="ADN17768.1"/>
    <property type="molecule type" value="Genomic_DNA"/>
</dbReference>
<dbReference type="InterPro" id="IPR040255">
    <property type="entry name" value="Non-specific_endonuclease"/>
</dbReference>
<dbReference type="PANTHER" id="PTHR13966:SF5">
    <property type="entry name" value="ENDONUCLEASE G, MITOCHONDRIAL"/>
    <property type="match status" value="1"/>
</dbReference>
<dbReference type="GO" id="GO:0016787">
    <property type="term" value="F:hydrolase activity"/>
    <property type="evidence" value="ECO:0007669"/>
    <property type="project" value="InterPro"/>
</dbReference>
<dbReference type="RefSeq" id="WP_013334518.1">
    <property type="nucleotide sequence ID" value="NC_014533.1"/>
</dbReference>